<reference evidence="8 9" key="1">
    <citation type="submission" date="2010-08" db="EMBL/GenBank/DDBJ databases">
        <title>Complete sequence of Clostridium cellulovorans 743B.</title>
        <authorList>
            <consortium name="US DOE Joint Genome Institute"/>
            <person name="Lucas S."/>
            <person name="Copeland A."/>
            <person name="Lapidus A."/>
            <person name="Cheng J.-F."/>
            <person name="Bruce D."/>
            <person name="Goodwin L."/>
            <person name="Pitluck S."/>
            <person name="Chertkov O."/>
            <person name="Detter J.C."/>
            <person name="Han C."/>
            <person name="Tapia R."/>
            <person name="Land M."/>
            <person name="Hauser L."/>
            <person name="Chang Y.-J."/>
            <person name="Jeffries C."/>
            <person name="Kyrpides N."/>
            <person name="Ivanova N."/>
            <person name="Mikhailova N."/>
            <person name="Hemme C.L."/>
            <person name="Woyke T."/>
        </authorList>
    </citation>
    <scope>NUCLEOTIDE SEQUENCE [LARGE SCALE GENOMIC DNA]</scope>
    <source>
        <strain evidence="9">ATCC 35296 / DSM 3052 / OCM 3 / 743B</strain>
    </source>
</reference>
<dbReference type="HOGENOM" id="CLU_030711_0_0_9"/>
<dbReference type="RefSeq" id="WP_010076477.1">
    <property type="nucleotide sequence ID" value="NC_014393.1"/>
</dbReference>
<feature type="signal peptide" evidence="5">
    <location>
        <begin position="1"/>
        <end position="24"/>
    </location>
</feature>
<organism evidence="8 9">
    <name type="scientific">Clostridium cellulovorans (strain ATCC 35296 / DSM 3052 / OCM 3 / 743B)</name>
    <dbReference type="NCBI Taxonomy" id="573061"/>
    <lineage>
        <taxon>Bacteria</taxon>
        <taxon>Bacillati</taxon>
        <taxon>Bacillota</taxon>
        <taxon>Clostridia</taxon>
        <taxon>Eubacteriales</taxon>
        <taxon>Clostridiaceae</taxon>
        <taxon>Clostridium</taxon>
    </lineage>
</organism>
<proteinExistence type="inferred from homology"/>
<keyword evidence="2" id="KW-0378">Hydrolase</keyword>
<dbReference type="InterPro" id="IPR013830">
    <property type="entry name" value="SGNH_hydro"/>
</dbReference>
<dbReference type="eggNOG" id="COG2755">
    <property type="taxonomic scope" value="Bacteria"/>
</dbReference>
<dbReference type="InterPro" id="IPR036514">
    <property type="entry name" value="SGNH_hydro_sf"/>
</dbReference>
<evidence type="ECO:0000313" key="8">
    <source>
        <dbReference type="EMBL" id="ADL50681.1"/>
    </source>
</evidence>
<evidence type="ECO:0000256" key="2">
    <source>
        <dbReference type="ARBA" id="ARBA00022801"/>
    </source>
</evidence>
<dbReference type="PANTHER" id="PTHR43695">
    <property type="entry name" value="PUTATIVE (AFU_ORTHOLOGUE AFUA_2G17250)-RELATED"/>
    <property type="match status" value="1"/>
</dbReference>
<feature type="chain" id="PRO_5038367700" evidence="5">
    <location>
        <begin position="25"/>
        <end position="615"/>
    </location>
</feature>
<evidence type="ECO:0000256" key="4">
    <source>
        <dbReference type="SAM" id="Phobius"/>
    </source>
</evidence>
<keyword evidence="5" id="KW-0732">Signal</keyword>
<dbReference type="Pfam" id="PF13472">
    <property type="entry name" value="Lipase_GDSL_2"/>
    <property type="match status" value="1"/>
</dbReference>
<dbReference type="EMBL" id="CP002160">
    <property type="protein sequence ID" value="ADL50681.1"/>
    <property type="molecule type" value="Genomic_DNA"/>
</dbReference>
<feature type="region of interest" description="Disordered" evidence="3">
    <location>
        <begin position="522"/>
        <end position="550"/>
    </location>
</feature>
<gene>
    <name evidence="8" type="ordered locus">Clocel_0911</name>
</gene>
<evidence type="ECO:0000259" key="7">
    <source>
        <dbReference type="Pfam" id="PF25849"/>
    </source>
</evidence>
<sequence length="615" mass="65959">METTVKRHMRYLLAAMLTTAFCLGSGSVAKKVTAKPVNPKAADSSNIWIVGDSTVSSFTDNYYYPRYGWGTQIGNYLDGSFTIQNLALSGRSSKSYTVDQQYSTLLSGMKSGDYLLVGFGHNDEKLEAERYTNPNGTYLDKGSFANSLYENYIKPAQTAGCKVVLCTPIVRRTETGVWSDSNLHITTTFGGFAGGDYPQAIRELGKTLNIPVVDMTALTKALYEKLGSDETLNLHAWTSSKSVSVDNTHTNIWGAKYNAYLITKAIKELAVAGFAEHVINAAAPTKADSLVSNPNYKVSTYTGELKQSALWGDCGIWKGTVFGDVGLEPSTENQILEKDSDGNMHIAVSNNKGKIASTSDGIAMYYYKVPVKSKFTLTAKAKINKLALNDQVSFGLMARDEMYIDYNTMGALGDYVVAGPLKLTKTGNVWNCFARKSGALIKGGTCTNSIAVGDTVNLSIQSNSDGYACTFGNEATITGGFDFNLTSIDPNYVYVGMFAARNADITYSDIKLVVDGVDITASGSSSKTPNTDGPTNGGGNSNTVDKINTTTDPVDKTEVQVGTADNSSLVIAGEDIKIVGSLPETGTFINSKMLIYIGGIISMLGTAMFIVGRKK</sequence>
<keyword evidence="9" id="KW-1185">Reference proteome</keyword>
<dbReference type="STRING" id="573061.Clocel_0911"/>
<dbReference type="PANTHER" id="PTHR43695:SF1">
    <property type="entry name" value="RHAMNOGALACTURONAN ACETYLESTERASE"/>
    <property type="match status" value="1"/>
</dbReference>
<dbReference type="Pfam" id="PF25849">
    <property type="entry name" value="PelX_N"/>
    <property type="match status" value="1"/>
</dbReference>
<dbReference type="Gene3D" id="3.40.50.1110">
    <property type="entry name" value="SGNH hydrolase"/>
    <property type="match status" value="1"/>
</dbReference>
<comment type="similarity">
    <text evidence="1">Belongs to the 'GDSL' lipolytic enzyme family.</text>
</comment>
<evidence type="ECO:0000256" key="3">
    <source>
        <dbReference type="SAM" id="MobiDB-lite"/>
    </source>
</evidence>
<keyword evidence="4" id="KW-0472">Membrane</keyword>
<keyword evidence="4" id="KW-0812">Transmembrane</keyword>
<dbReference type="Proteomes" id="UP000002730">
    <property type="component" value="Chromosome"/>
</dbReference>
<dbReference type="InterPro" id="IPR058953">
    <property type="entry name" value="PelX-like_N"/>
</dbReference>
<accession>D9ST65</accession>
<evidence type="ECO:0000313" key="9">
    <source>
        <dbReference type="Proteomes" id="UP000002730"/>
    </source>
</evidence>
<name>D9ST65_CLOC7</name>
<dbReference type="AlphaFoldDB" id="D9ST65"/>
<evidence type="ECO:0000259" key="6">
    <source>
        <dbReference type="Pfam" id="PF13472"/>
    </source>
</evidence>
<dbReference type="KEGG" id="ccb:Clocel_0911"/>
<evidence type="ECO:0000256" key="5">
    <source>
        <dbReference type="SAM" id="SignalP"/>
    </source>
</evidence>
<protein>
    <submittedName>
        <fullName evidence="8">Uncharacterized protein</fullName>
    </submittedName>
</protein>
<dbReference type="SUPFAM" id="SSF52266">
    <property type="entry name" value="SGNH hydrolase"/>
    <property type="match status" value="1"/>
</dbReference>
<evidence type="ECO:0000256" key="1">
    <source>
        <dbReference type="ARBA" id="ARBA00008668"/>
    </source>
</evidence>
<keyword evidence="4" id="KW-1133">Transmembrane helix</keyword>
<dbReference type="OrthoDB" id="9807041at2"/>
<dbReference type="GO" id="GO:0016787">
    <property type="term" value="F:hydrolase activity"/>
    <property type="evidence" value="ECO:0007669"/>
    <property type="project" value="UniProtKB-KW"/>
</dbReference>
<feature type="domain" description="Pectate disaccharide-lyase-like N-terminal" evidence="7">
    <location>
        <begin position="338"/>
        <end position="400"/>
    </location>
</feature>
<dbReference type="InterPro" id="IPR037459">
    <property type="entry name" value="RhgT-like"/>
</dbReference>
<feature type="transmembrane region" description="Helical" evidence="4">
    <location>
        <begin position="593"/>
        <end position="612"/>
    </location>
</feature>
<feature type="domain" description="SGNH hydrolase-type esterase" evidence="6">
    <location>
        <begin position="50"/>
        <end position="219"/>
    </location>
</feature>